<proteinExistence type="evidence at transcript level"/>
<dbReference type="EMBL" id="EF084272">
    <property type="protein sequence ID" value="ABK23594.1"/>
    <property type="molecule type" value="mRNA"/>
</dbReference>
<name>A9NSI3_PICSI</name>
<sequence>MLNERLFYVSLSGMEGSSSHSRDFLITKLFGCAANGGEYFNSFITHSAEGGVVRRPEIKAYPALKNRPACEYHNYKPLGVSFCFENSILKAAHAYNGTHGFSVYRGDLPLGLRLNMKGQDIVRILGEPDDKMGGGRGGPISLAYKDKGMQINFIGSNWEDRDNEIDSITIHEPVET</sequence>
<reference evidence="1" key="1">
    <citation type="journal article" date="2008" name="BMC Genomics">
        <title>A conifer genomics resource of 200,000 spruce (Picea spp.) ESTs and 6,464 high-quality, sequence-finished full-length cDNAs for Sitka spruce (Picea sitchensis).</title>
        <authorList>
            <person name="Ralph S.G."/>
            <person name="Chun H.J."/>
            <person name="Kolosova N."/>
            <person name="Cooper D."/>
            <person name="Oddy C."/>
            <person name="Ritland C.E."/>
            <person name="Kirkpatrick R."/>
            <person name="Moore R."/>
            <person name="Barber S."/>
            <person name="Holt R.A."/>
            <person name="Jones S.J."/>
            <person name="Marra M.A."/>
            <person name="Douglas C.J."/>
            <person name="Ritland K."/>
            <person name="Bohlmann J."/>
        </authorList>
    </citation>
    <scope>NUCLEOTIDE SEQUENCE</scope>
    <source>
        <tissue evidence="1">Green portion of the leader tissue</tissue>
    </source>
</reference>
<organism evidence="1">
    <name type="scientific">Picea sitchensis</name>
    <name type="common">Sitka spruce</name>
    <name type="synonym">Pinus sitchensis</name>
    <dbReference type="NCBI Taxonomy" id="3332"/>
    <lineage>
        <taxon>Eukaryota</taxon>
        <taxon>Viridiplantae</taxon>
        <taxon>Streptophyta</taxon>
        <taxon>Embryophyta</taxon>
        <taxon>Tracheophyta</taxon>
        <taxon>Spermatophyta</taxon>
        <taxon>Pinopsida</taxon>
        <taxon>Pinidae</taxon>
        <taxon>Conifers I</taxon>
        <taxon>Pinales</taxon>
        <taxon>Pinaceae</taxon>
        <taxon>Picea</taxon>
    </lineage>
</organism>
<accession>A9NSI3</accession>
<dbReference type="AlphaFoldDB" id="A9NSI3"/>
<protein>
    <submittedName>
        <fullName evidence="1">Uncharacterized protein</fullName>
    </submittedName>
</protein>
<evidence type="ECO:0000313" key="1">
    <source>
        <dbReference type="EMBL" id="ABK23594.1"/>
    </source>
</evidence>